<protein>
    <submittedName>
        <fullName evidence="2">Uncharacterized protein</fullName>
    </submittedName>
</protein>
<dbReference type="EMBL" id="ADFP01000121">
    <property type="protein sequence ID" value="EFB89745.1"/>
    <property type="molecule type" value="Genomic_DNA"/>
</dbReference>
<reference evidence="2 3" key="1">
    <citation type="submission" date="2009-12" db="EMBL/GenBank/DDBJ databases">
        <authorList>
            <person name="Shrivastava S."/>
            <person name="Madupu R."/>
            <person name="Durkin A.S."/>
            <person name="Torralba M."/>
            <person name="Methe B."/>
            <person name="Sutton G.G."/>
            <person name="Strausberg R.L."/>
            <person name="Nelson K.E."/>
        </authorList>
    </citation>
    <scope>NUCLEOTIDE SEQUENCE [LARGE SCALE GENOMIC DNA]</scope>
    <source>
        <strain evidence="2 3">W5455</strain>
    </source>
</reference>
<feature type="transmembrane region" description="Helical" evidence="1">
    <location>
        <begin position="32"/>
        <end position="54"/>
    </location>
</feature>
<proteinExistence type="predicted"/>
<comment type="caution">
    <text evidence="2">The sequence shown here is derived from an EMBL/GenBank/DDBJ whole genome shotgun (WGS) entry which is preliminary data.</text>
</comment>
<sequence>MLLTIVEKVLAAVQPLIQAKAEVMVFNARWAPVLWCSCFAFLAVSVICAVAFAARRLS</sequence>
<gene>
    <name evidence="2" type="ORF">HMPREF7215_2559</name>
</gene>
<name>A0ABP2HUA3_9BACT</name>
<dbReference type="RefSeq" id="WP_009165750.1">
    <property type="nucleotide sequence ID" value="NZ_ADFP01000121.1"/>
</dbReference>
<keyword evidence="1" id="KW-0472">Membrane</keyword>
<organism evidence="2 3">
    <name type="scientific">Pyramidobacter piscolens W5455</name>
    <dbReference type="NCBI Taxonomy" id="352165"/>
    <lineage>
        <taxon>Bacteria</taxon>
        <taxon>Thermotogati</taxon>
        <taxon>Synergistota</taxon>
        <taxon>Synergistia</taxon>
        <taxon>Synergistales</taxon>
        <taxon>Dethiosulfovibrionaceae</taxon>
        <taxon>Pyramidobacter</taxon>
    </lineage>
</organism>
<dbReference type="Proteomes" id="UP000006462">
    <property type="component" value="Unassembled WGS sequence"/>
</dbReference>
<evidence type="ECO:0000313" key="2">
    <source>
        <dbReference type="EMBL" id="EFB89745.1"/>
    </source>
</evidence>
<keyword evidence="1" id="KW-0812">Transmembrane</keyword>
<evidence type="ECO:0000256" key="1">
    <source>
        <dbReference type="SAM" id="Phobius"/>
    </source>
</evidence>
<keyword evidence="1" id="KW-1133">Transmembrane helix</keyword>
<keyword evidence="3" id="KW-1185">Reference proteome</keyword>
<accession>A0ABP2HUA3</accession>
<evidence type="ECO:0000313" key="3">
    <source>
        <dbReference type="Proteomes" id="UP000006462"/>
    </source>
</evidence>